<evidence type="ECO:0000313" key="1">
    <source>
        <dbReference type="EMBL" id="KAI5657093.1"/>
    </source>
</evidence>
<name>A0ACC0AAR8_CATRO</name>
<sequence>MPEEINSYHEIIIDDACLNFIPNEEPPNPVGNFFFDMLKAVETLLVEGDDRHLVLSTCAGLLFIKSENQWTQKSYDDSRSSEELDIVVETYFEEAQNDKTEIEWNSDEDTDEDSNTESDNDSVEDSDT</sequence>
<reference evidence="2" key="1">
    <citation type="journal article" date="2023" name="Nat. Plants">
        <title>Single-cell RNA sequencing provides a high-resolution roadmap for understanding the multicellular compartmentation of specialized metabolism.</title>
        <authorList>
            <person name="Sun S."/>
            <person name="Shen X."/>
            <person name="Li Y."/>
            <person name="Li Y."/>
            <person name="Wang S."/>
            <person name="Li R."/>
            <person name="Zhang H."/>
            <person name="Shen G."/>
            <person name="Guo B."/>
            <person name="Wei J."/>
            <person name="Xu J."/>
            <person name="St-Pierre B."/>
            <person name="Chen S."/>
            <person name="Sun C."/>
        </authorList>
    </citation>
    <scope>NUCLEOTIDE SEQUENCE [LARGE SCALE GENOMIC DNA]</scope>
</reference>
<proteinExistence type="predicted"/>
<dbReference type="Proteomes" id="UP001060085">
    <property type="component" value="Linkage Group LG06"/>
</dbReference>
<comment type="caution">
    <text evidence="1">The sequence shown here is derived from an EMBL/GenBank/DDBJ whole genome shotgun (WGS) entry which is preliminary data.</text>
</comment>
<protein>
    <submittedName>
        <fullName evidence="1">Uncharacterized protein</fullName>
    </submittedName>
</protein>
<keyword evidence="2" id="KW-1185">Reference proteome</keyword>
<gene>
    <name evidence="1" type="ORF">M9H77_25886</name>
</gene>
<accession>A0ACC0AAR8</accession>
<evidence type="ECO:0000313" key="2">
    <source>
        <dbReference type="Proteomes" id="UP001060085"/>
    </source>
</evidence>
<dbReference type="EMBL" id="CM044706">
    <property type="protein sequence ID" value="KAI5657093.1"/>
    <property type="molecule type" value="Genomic_DNA"/>
</dbReference>
<organism evidence="1 2">
    <name type="scientific">Catharanthus roseus</name>
    <name type="common">Madagascar periwinkle</name>
    <name type="synonym">Vinca rosea</name>
    <dbReference type="NCBI Taxonomy" id="4058"/>
    <lineage>
        <taxon>Eukaryota</taxon>
        <taxon>Viridiplantae</taxon>
        <taxon>Streptophyta</taxon>
        <taxon>Embryophyta</taxon>
        <taxon>Tracheophyta</taxon>
        <taxon>Spermatophyta</taxon>
        <taxon>Magnoliopsida</taxon>
        <taxon>eudicotyledons</taxon>
        <taxon>Gunneridae</taxon>
        <taxon>Pentapetalae</taxon>
        <taxon>asterids</taxon>
        <taxon>lamiids</taxon>
        <taxon>Gentianales</taxon>
        <taxon>Apocynaceae</taxon>
        <taxon>Rauvolfioideae</taxon>
        <taxon>Vinceae</taxon>
        <taxon>Catharanthinae</taxon>
        <taxon>Catharanthus</taxon>
    </lineage>
</organism>